<feature type="region of interest" description="Disordered" evidence="1">
    <location>
        <begin position="371"/>
        <end position="393"/>
    </location>
</feature>
<proteinExistence type="predicted"/>
<accession>T0RQG4</accession>
<dbReference type="EMBL" id="JH767153">
    <property type="protein sequence ID" value="EQC34823.1"/>
    <property type="molecule type" value="Genomic_DNA"/>
</dbReference>
<keyword evidence="3" id="KW-1185">Reference proteome</keyword>
<evidence type="ECO:0000256" key="1">
    <source>
        <dbReference type="SAM" id="MobiDB-lite"/>
    </source>
</evidence>
<sequence>MAPVRAETTPVHVLVNVCGMEEEALSRCLSVLSEVFMALSFLRHSAVVASVNAIGAGAPVRRPVCSMSSLQSQIDAIKSALPRSPLSHQEGRCSCAQDFGRVAELLLQADSLVLILTSPTHLPETQRLVSLWKASSCRMEMILLRRDDEDIGATVNAIMELVESIAAFPHVSIVQAEDSLLDLRRTMKPWLRRLQSYVPCTIGFKEKPMRLHLILRSAMCFYRDESRASMHAGLGAMTGLHYVPLSSIDGSVVLGYPLHADVEPAPSENADLCMGLQHLLQTKSAALILRCTNNEQQAEYFAMVSSTYAASSNAVGFVLYRVASIDQLTFASMPESSDPNPTHAERIGSIAATMADVVPTQSFNPYNYASGASVRPLHRPPPPPTPRVGRRLL</sequence>
<dbReference type="RefSeq" id="XP_008611695.1">
    <property type="nucleotide sequence ID" value="XM_008613473.1"/>
</dbReference>
<dbReference type="VEuPathDB" id="FungiDB:SDRG_07628"/>
<reference evidence="2 3" key="1">
    <citation type="submission" date="2012-04" db="EMBL/GenBank/DDBJ databases">
        <title>The Genome Sequence of Saprolegnia declina VS20.</title>
        <authorList>
            <consortium name="The Broad Institute Genome Sequencing Platform"/>
            <person name="Russ C."/>
            <person name="Nusbaum C."/>
            <person name="Tyler B."/>
            <person name="van West P."/>
            <person name="Dieguez-Uribeondo J."/>
            <person name="de Bruijn I."/>
            <person name="Tripathy S."/>
            <person name="Jiang R."/>
            <person name="Young S.K."/>
            <person name="Zeng Q."/>
            <person name="Gargeya S."/>
            <person name="Fitzgerald M."/>
            <person name="Haas B."/>
            <person name="Abouelleil A."/>
            <person name="Alvarado L."/>
            <person name="Arachchi H.M."/>
            <person name="Berlin A."/>
            <person name="Chapman S.B."/>
            <person name="Goldberg J."/>
            <person name="Griggs A."/>
            <person name="Gujja S."/>
            <person name="Hansen M."/>
            <person name="Howarth C."/>
            <person name="Imamovic A."/>
            <person name="Larimer J."/>
            <person name="McCowen C."/>
            <person name="Montmayeur A."/>
            <person name="Murphy C."/>
            <person name="Neiman D."/>
            <person name="Pearson M."/>
            <person name="Priest M."/>
            <person name="Roberts A."/>
            <person name="Saif S."/>
            <person name="Shea T."/>
            <person name="Sisk P."/>
            <person name="Sykes S."/>
            <person name="Wortman J."/>
            <person name="Nusbaum C."/>
            <person name="Birren B."/>
        </authorList>
    </citation>
    <scope>NUCLEOTIDE SEQUENCE [LARGE SCALE GENOMIC DNA]</scope>
    <source>
        <strain evidence="2 3">VS20</strain>
    </source>
</reference>
<dbReference type="OrthoDB" id="78974at2759"/>
<gene>
    <name evidence="2" type="ORF">SDRG_07628</name>
</gene>
<evidence type="ECO:0000313" key="2">
    <source>
        <dbReference type="EMBL" id="EQC34823.1"/>
    </source>
</evidence>
<dbReference type="AlphaFoldDB" id="T0RQG4"/>
<dbReference type="Proteomes" id="UP000030762">
    <property type="component" value="Unassembled WGS sequence"/>
</dbReference>
<organism evidence="2 3">
    <name type="scientific">Saprolegnia diclina (strain VS20)</name>
    <dbReference type="NCBI Taxonomy" id="1156394"/>
    <lineage>
        <taxon>Eukaryota</taxon>
        <taxon>Sar</taxon>
        <taxon>Stramenopiles</taxon>
        <taxon>Oomycota</taxon>
        <taxon>Saprolegniomycetes</taxon>
        <taxon>Saprolegniales</taxon>
        <taxon>Saprolegniaceae</taxon>
        <taxon>Saprolegnia</taxon>
    </lineage>
</organism>
<name>T0RQG4_SAPDV</name>
<dbReference type="InParanoid" id="T0RQG4"/>
<dbReference type="GeneID" id="19948355"/>
<protein>
    <submittedName>
        <fullName evidence="2">Uncharacterized protein</fullName>
    </submittedName>
</protein>
<evidence type="ECO:0000313" key="3">
    <source>
        <dbReference type="Proteomes" id="UP000030762"/>
    </source>
</evidence>